<dbReference type="CDD" id="cd06550">
    <property type="entry name" value="TM_ABC_iron-siderophores_like"/>
    <property type="match status" value="1"/>
</dbReference>
<feature type="transmembrane region" description="Helical" evidence="8">
    <location>
        <begin position="194"/>
        <end position="213"/>
    </location>
</feature>
<keyword evidence="6 8" id="KW-1133">Transmembrane helix</keyword>
<accession>A0ABS5B4H1</accession>
<keyword evidence="3" id="KW-0813">Transport</keyword>
<feature type="transmembrane region" description="Helical" evidence="8">
    <location>
        <begin position="91"/>
        <end position="112"/>
    </location>
</feature>
<evidence type="ECO:0000256" key="4">
    <source>
        <dbReference type="ARBA" id="ARBA00022475"/>
    </source>
</evidence>
<evidence type="ECO:0000256" key="8">
    <source>
        <dbReference type="SAM" id="Phobius"/>
    </source>
</evidence>
<proteinExistence type="inferred from homology"/>
<feature type="transmembrane region" description="Helical" evidence="8">
    <location>
        <begin position="242"/>
        <end position="268"/>
    </location>
</feature>
<name>A0ABS5B4H1_9STRE</name>
<dbReference type="SUPFAM" id="SSF81345">
    <property type="entry name" value="ABC transporter involved in vitamin B12 uptake, BtuC"/>
    <property type="match status" value="1"/>
</dbReference>
<dbReference type="RefSeq" id="WP_209627875.1">
    <property type="nucleotide sequence ID" value="NZ_PRDG01000003.1"/>
</dbReference>
<feature type="transmembrane region" description="Helical" evidence="8">
    <location>
        <begin position="280"/>
        <end position="298"/>
    </location>
</feature>
<dbReference type="EMBL" id="PRDG01000003">
    <property type="protein sequence ID" value="MBP2623373.1"/>
    <property type="molecule type" value="Genomic_DNA"/>
</dbReference>
<dbReference type="PANTHER" id="PTHR30472:SF64">
    <property type="entry name" value="IRON(3+)-HYDROXAMATE IMPORT SYSTEM PERMEASE PROTEIN FHUG"/>
    <property type="match status" value="1"/>
</dbReference>
<evidence type="ECO:0000256" key="5">
    <source>
        <dbReference type="ARBA" id="ARBA00022692"/>
    </source>
</evidence>
<evidence type="ECO:0000256" key="3">
    <source>
        <dbReference type="ARBA" id="ARBA00022448"/>
    </source>
</evidence>
<evidence type="ECO:0000256" key="6">
    <source>
        <dbReference type="ARBA" id="ARBA00022989"/>
    </source>
</evidence>
<sequence>MRNEKKIKTFFLLMLLAIILLSLLSLSLGDYSFNLEESLAFISGQADQGTRFILGDLRLPRILVCLLAGASLGMSGVLLQTFTRNPLADSATLGVNAGAGIVITLAISWWEISDPGLILYLPFIAMLGGLATVLVTYFISHQTGQAISPAKVIISGVTLSTILSSSMIAITGRVNQNKLTYVINWLAGKITGNNWESLALASPILLLFWLAIYSRSHKLNILSLNEELALGLGLNVKRERQLLLALASGLVAFSLSLAGNISFVGMLASHISKRFLPGDHRLTLPASMLWGALIMLLADTITRSFLIGSSIPTGIIISIIGAPYFLYLLYRTQK</sequence>
<comment type="subcellular location">
    <subcellularLocation>
        <location evidence="1">Cell membrane</location>
        <topology evidence="1">Multi-pass membrane protein</topology>
    </subcellularLocation>
</comment>
<dbReference type="Gene3D" id="1.10.3470.10">
    <property type="entry name" value="ABC transporter involved in vitamin B12 uptake, BtuC"/>
    <property type="match status" value="1"/>
</dbReference>
<evidence type="ECO:0000256" key="1">
    <source>
        <dbReference type="ARBA" id="ARBA00004651"/>
    </source>
</evidence>
<feature type="transmembrane region" description="Helical" evidence="8">
    <location>
        <begin position="59"/>
        <end position="79"/>
    </location>
</feature>
<gene>
    <name evidence="9" type="ORF">C4K46_05400</name>
</gene>
<keyword evidence="5 8" id="KW-0812">Transmembrane</keyword>
<dbReference type="InterPro" id="IPR000522">
    <property type="entry name" value="ABC_transptr_permease_BtuC"/>
</dbReference>
<evidence type="ECO:0000313" key="10">
    <source>
        <dbReference type="Proteomes" id="UP001519296"/>
    </source>
</evidence>
<evidence type="ECO:0000256" key="7">
    <source>
        <dbReference type="ARBA" id="ARBA00023136"/>
    </source>
</evidence>
<evidence type="ECO:0000313" key="9">
    <source>
        <dbReference type="EMBL" id="MBP2623373.1"/>
    </source>
</evidence>
<keyword evidence="7 8" id="KW-0472">Membrane</keyword>
<comment type="similarity">
    <text evidence="2">Belongs to the binding-protein-dependent transport system permease family. FecCD subfamily.</text>
</comment>
<feature type="transmembrane region" description="Helical" evidence="8">
    <location>
        <begin position="118"/>
        <end position="140"/>
    </location>
</feature>
<dbReference type="Pfam" id="PF01032">
    <property type="entry name" value="FecCD"/>
    <property type="match status" value="1"/>
</dbReference>
<dbReference type="Proteomes" id="UP001519296">
    <property type="component" value="Unassembled WGS sequence"/>
</dbReference>
<evidence type="ECO:0000256" key="2">
    <source>
        <dbReference type="ARBA" id="ARBA00007935"/>
    </source>
</evidence>
<reference evidence="9 10" key="1">
    <citation type="submission" date="2018-02" db="EMBL/GenBank/DDBJ databases">
        <title>Draft genome sequence of Streptococcus oricebi CCUG 70868T type strain.</title>
        <authorList>
            <person name="Mendez V."/>
            <person name="Salva-Serra F."/>
            <person name="Jaen-Luchoro D."/>
            <person name="Gonzales-Siles L."/>
            <person name="Karlsson R."/>
            <person name="Engstrom-Jakobsson H."/>
            <person name="Busquets A."/>
            <person name="Gomila M."/>
            <person name="Pineiro-Iglesias B."/>
            <person name="Bennasar-Figueras A."/>
            <person name="Seeger M."/>
            <person name="Moore E."/>
        </authorList>
    </citation>
    <scope>NUCLEOTIDE SEQUENCE [LARGE SCALE GENOMIC DNA]</scope>
    <source>
        <strain evidence="9 10">CCUG 70868</strain>
    </source>
</reference>
<comment type="caution">
    <text evidence="9">The sequence shown here is derived from an EMBL/GenBank/DDBJ whole genome shotgun (WGS) entry which is preliminary data.</text>
</comment>
<dbReference type="PANTHER" id="PTHR30472">
    <property type="entry name" value="FERRIC ENTEROBACTIN TRANSPORT SYSTEM PERMEASE PROTEIN"/>
    <property type="match status" value="1"/>
</dbReference>
<protein>
    <submittedName>
        <fullName evidence="9">Ferrichrome ABC transporter permease</fullName>
    </submittedName>
</protein>
<feature type="transmembrane region" description="Helical" evidence="8">
    <location>
        <begin position="305"/>
        <end position="330"/>
    </location>
</feature>
<organism evidence="9 10">
    <name type="scientific">Streptococcus oricebi</name>
    <dbReference type="NCBI Taxonomy" id="1547447"/>
    <lineage>
        <taxon>Bacteria</taxon>
        <taxon>Bacillati</taxon>
        <taxon>Bacillota</taxon>
        <taxon>Bacilli</taxon>
        <taxon>Lactobacillales</taxon>
        <taxon>Streptococcaceae</taxon>
        <taxon>Streptococcus</taxon>
    </lineage>
</organism>
<feature type="transmembrane region" description="Helical" evidence="8">
    <location>
        <begin position="152"/>
        <end position="174"/>
    </location>
</feature>
<keyword evidence="4" id="KW-1003">Cell membrane</keyword>
<dbReference type="InterPro" id="IPR037294">
    <property type="entry name" value="ABC_BtuC-like"/>
</dbReference>
<keyword evidence="10" id="KW-1185">Reference proteome</keyword>